<reference evidence="2 3" key="1">
    <citation type="submission" date="2019-03" db="EMBL/GenBank/DDBJ databases">
        <title>Single cell metagenomics reveals metabolic interactions within the superorganism composed of flagellate Streblomastix strix and complex community of Bacteroidetes bacteria on its surface.</title>
        <authorList>
            <person name="Treitli S.C."/>
            <person name="Kolisko M."/>
            <person name="Husnik F."/>
            <person name="Keeling P."/>
            <person name="Hampl V."/>
        </authorList>
    </citation>
    <scope>NUCLEOTIDE SEQUENCE [LARGE SCALE GENOMIC DNA]</scope>
    <source>
        <strain evidence="2">ST1C</strain>
    </source>
</reference>
<sequence>MRLDDDEESQQNQQTSQNFLQQQNIKDKTDFEQEDNELEQQLEKTNTTTQVKLKKINTLTNPDIFGDDDQSDVEQLSIKEESVREESVNEDQKCEINQYNNKIKIIEAQNPIEVEHYKCTLCLSTIEGIQYLLEDAKYEKQIEKEIDIGRNQFSILNKRRQKGIKKEKKKKKRKKRKKKKKKKKEYENDPMDEYFDDEAEEGEEEDPDYMNEDDNALNVEDEDKEYLYEGSDGENKNEKQKEKEKEIDLNLISDDQLPSDQFASKFRILFAAATNAAVDRVLQILLKPPKLGNEKISNFRNNTETMKSFFKFPSLSNFPISITSQFNDQNQFVRLGCVQRISSDILPYYASGG</sequence>
<dbReference type="AlphaFoldDB" id="A0A5J4U314"/>
<evidence type="ECO:0000313" key="3">
    <source>
        <dbReference type="Proteomes" id="UP000324800"/>
    </source>
</evidence>
<feature type="region of interest" description="Disordered" evidence="1">
    <location>
        <begin position="1"/>
        <end position="47"/>
    </location>
</feature>
<feature type="region of interest" description="Disordered" evidence="1">
    <location>
        <begin position="160"/>
        <end position="217"/>
    </location>
</feature>
<evidence type="ECO:0000256" key="1">
    <source>
        <dbReference type="SAM" id="MobiDB-lite"/>
    </source>
</evidence>
<feature type="compositionally biased region" description="Basic residues" evidence="1">
    <location>
        <begin position="160"/>
        <end position="183"/>
    </location>
</feature>
<feature type="compositionally biased region" description="Acidic residues" evidence="1">
    <location>
        <begin position="188"/>
        <end position="217"/>
    </location>
</feature>
<dbReference type="EMBL" id="SNRW01021545">
    <property type="protein sequence ID" value="KAA6364520.1"/>
    <property type="molecule type" value="Genomic_DNA"/>
</dbReference>
<proteinExistence type="predicted"/>
<dbReference type="Proteomes" id="UP000324800">
    <property type="component" value="Unassembled WGS sequence"/>
</dbReference>
<gene>
    <name evidence="2" type="ORF">EZS28_039953</name>
</gene>
<feature type="compositionally biased region" description="Low complexity" evidence="1">
    <location>
        <begin position="10"/>
        <end position="24"/>
    </location>
</feature>
<evidence type="ECO:0000313" key="2">
    <source>
        <dbReference type="EMBL" id="KAA6364520.1"/>
    </source>
</evidence>
<feature type="non-terminal residue" evidence="2">
    <location>
        <position position="353"/>
    </location>
</feature>
<comment type="caution">
    <text evidence="2">The sequence shown here is derived from an EMBL/GenBank/DDBJ whole genome shotgun (WGS) entry which is preliminary data.</text>
</comment>
<organism evidence="2 3">
    <name type="scientific">Streblomastix strix</name>
    <dbReference type="NCBI Taxonomy" id="222440"/>
    <lineage>
        <taxon>Eukaryota</taxon>
        <taxon>Metamonada</taxon>
        <taxon>Preaxostyla</taxon>
        <taxon>Oxymonadida</taxon>
        <taxon>Streblomastigidae</taxon>
        <taxon>Streblomastix</taxon>
    </lineage>
</organism>
<name>A0A5J4U314_9EUKA</name>
<accession>A0A5J4U314</accession>
<protein>
    <submittedName>
        <fullName evidence="2">Uncharacterized protein</fullName>
    </submittedName>
</protein>